<sequence length="79" mass="8744">VIEHGKHAKAEIKRLRNKLSVELGIFRVRCSGNVATTADDGNQKKGLSGISGIKSHYFQKCERARLRAISSPEQKVVVK</sequence>
<evidence type="ECO:0000313" key="1">
    <source>
        <dbReference type="EMBL" id="MCD7458829.1"/>
    </source>
</evidence>
<dbReference type="Proteomes" id="UP000823775">
    <property type="component" value="Unassembled WGS sequence"/>
</dbReference>
<evidence type="ECO:0000313" key="2">
    <source>
        <dbReference type="Proteomes" id="UP000823775"/>
    </source>
</evidence>
<reference evidence="1 2" key="1">
    <citation type="journal article" date="2021" name="BMC Genomics">
        <title>Datura genome reveals duplications of psychoactive alkaloid biosynthetic genes and high mutation rate following tissue culture.</title>
        <authorList>
            <person name="Rajewski A."/>
            <person name="Carter-House D."/>
            <person name="Stajich J."/>
            <person name="Litt A."/>
        </authorList>
    </citation>
    <scope>NUCLEOTIDE SEQUENCE [LARGE SCALE GENOMIC DNA]</scope>
    <source>
        <strain evidence="1">AR-01</strain>
    </source>
</reference>
<organism evidence="1 2">
    <name type="scientific">Datura stramonium</name>
    <name type="common">Jimsonweed</name>
    <name type="synonym">Common thornapple</name>
    <dbReference type="NCBI Taxonomy" id="4076"/>
    <lineage>
        <taxon>Eukaryota</taxon>
        <taxon>Viridiplantae</taxon>
        <taxon>Streptophyta</taxon>
        <taxon>Embryophyta</taxon>
        <taxon>Tracheophyta</taxon>
        <taxon>Spermatophyta</taxon>
        <taxon>Magnoliopsida</taxon>
        <taxon>eudicotyledons</taxon>
        <taxon>Gunneridae</taxon>
        <taxon>Pentapetalae</taxon>
        <taxon>asterids</taxon>
        <taxon>lamiids</taxon>
        <taxon>Solanales</taxon>
        <taxon>Solanaceae</taxon>
        <taxon>Solanoideae</taxon>
        <taxon>Datureae</taxon>
        <taxon>Datura</taxon>
    </lineage>
</organism>
<proteinExistence type="predicted"/>
<keyword evidence="2" id="KW-1185">Reference proteome</keyword>
<comment type="caution">
    <text evidence="1">The sequence shown here is derived from an EMBL/GenBank/DDBJ whole genome shotgun (WGS) entry which is preliminary data.</text>
</comment>
<accession>A0ABS8SJX4</accession>
<feature type="non-terminal residue" evidence="1">
    <location>
        <position position="79"/>
    </location>
</feature>
<dbReference type="EMBL" id="JACEIK010000544">
    <property type="protein sequence ID" value="MCD7458829.1"/>
    <property type="molecule type" value="Genomic_DNA"/>
</dbReference>
<gene>
    <name evidence="1" type="ORF">HAX54_039328</name>
</gene>
<protein>
    <submittedName>
        <fullName evidence="1">Uncharacterized protein</fullName>
    </submittedName>
</protein>
<name>A0ABS8SJX4_DATST</name>
<feature type="non-terminal residue" evidence="1">
    <location>
        <position position="1"/>
    </location>
</feature>